<keyword evidence="1" id="KW-0805">Transcription regulation</keyword>
<evidence type="ECO:0000259" key="5">
    <source>
        <dbReference type="PROSITE" id="PS01124"/>
    </source>
</evidence>
<evidence type="ECO:0000256" key="1">
    <source>
        <dbReference type="ARBA" id="ARBA00023015"/>
    </source>
</evidence>
<accession>A0A431V0R8</accession>
<keyword evidence="2" id="KW-0238">DNA-binding</keyword>
<proteinExistence type="predicted"/>
<dbReference type="GO" id="GO:0043565">
    <property type="term" value="F:sequence-specific DNA binding"/>
    <property type="evidence" value="ECO:0007669"/>
    <property type="project" value="InterPro"/>
</dbReference>
<dbReference type="InterPro" id="IPR011006">
    <property type="entry name" value="CheY-like_superfamily"/>
</dbReference>
<gene>
    <name evidence="6" type="ORF">EKG36_17410</name>
</gene>
<evidence type="ECO:0000313" key="6">
    <source>
        <dbReference type="EMBL" id="RTQ99642.1"/>
    </source>
</evidence>
<feature type="region of interest" description="Disordered" evidence="4">
    <location>
        <begin position="263"/>
        <end position="289"/>
    </location>
</feature>
<dbReference type="Gene3D" id="3.40.50.2300">
    <property type="match status" value="1"/>
</dbReference>
<dbReference type="SUPFAM" id="SSF46689">
    <property type="entry name" value="Homeodomain-like"/>
    <property type="match status" value="2"/>
</dbReference>
<reference evidence="6 7" key="1">
    <citation type="submission" date="2018-12" db="EMBL/GenBank/DDBJ databases">
        <authorList>
            <person name="Yu L."/>
        </authorList>
    </citation>
    <scope>NUCLEOTIDE SEQUENCE [LARGE SCALE GENOMIC DNA]</scope>
    <source>
        <strain evidence="6 7">11S</strain>
    </source>
</reference>
<dbReference type="OrthoDB" id="9816011at2"/>
<dbReference type="SUPFAM" id="SSF52172">
    <property type="entry name" value="CheY-like"/>
    <property type="match status" value="1"/>
</dbReference>
<dbReference type="InterPro" id="IPR018060">
    <property type="entry name" value="HTH_AraC"/>
</dbReference>
<keyword evidence="3" id="KW-0804">Transcription</keyword>
<dbReference type="CDD" id="cd00156">
    <property type="entry name" value="REC"/>
    <property type="match status" value="1"/>
</dbReference>
<dbReference type="EMBL" id="RXNS01000019">
    <property type="protein sequence ID" value="RTQ99642.1"/>
    <property type="molecule type" value="Genomic_DNA"/>
</dbReference>
<dbReference type="PRINTS" id="PR00032">
    <property type="entry name" value="HTHARAC"/>
</dbReference>
<dbReference type="PANTHER" id="PTHR43280:SF2">
    <property type="entry name" value="HTH-TYPE TRANSCRIPTIONAL REGULATOR EXSA"/>
    <property type="match status" value="1"/>
</dbReference>
<dbReference type="GO" id="GO:0003700">
    <property type="term" value="F:DNA-binding transcription factor activity"/>
    <property type="evidence" value="ECO:0007669"/>
    <property type="project" value="InterPro"/>
</dbReference>
<name>A0A431V0R8_9GAMM</name>
<evidence type="ECO:0000313" key="7">
    <source>
        <dbReference type="Proteomes" id="UP000267400"/>
    </source>
</evidence>
<feature type="compositionally biased region" description="Low complexity" evidence="4">
    <location>
        <begin position="266"/>
        <end position="281"/>
    </location>
</feature>
<feature type="domain" description="HTH araC/xylS-type" evidence="5">
    <location>
        <begin position="163"/>
        <end position="261"/>
    </location>
</feature>
<dbReference type="Proteomes" id="UP000267400">
    <property type="component" value="Unassembled WGS sequence"/>
</dbReference>
<dbReference type="InterPro" id="IPR020449">
    <property type="entry name" value="Tscrpt_reg_AraC-type_HTH"/>
</dbReference>
<evidence type="ECO:0000256" key="4">
    <source>
        <dbReference type="SAM" id="MobiDB-lite"/>
    </source>
</evidence>
<dbReference type="InterPro" id="IPR009057">
    <property type="entry name" value="Homeodomain-like_sf"/>
</dbReference>
<dbReference type="Gene3D" id="1.10.10.60">
    <property type="entry name" value="Homeodomain-like"/>
    <property type="match status" value="2"/>
</dbReference>
<evidence type="ECO:0000256" key="3">
    <source>
        <dbReference type="ARBA" id="ARBA00023163"/>
    </source>
</evidence>
<dbReference type="Pfam" id="PF12833">
    <property type="entry name" value="HTH_18"/>
    <property type="match status" value="1"/>
</dbReference>
<sequence>MTVHDYLLVISRTRSDIADLDYLEQLKHRGYTVECLPPGQDAVEVLTSRPPFVACFHYDYPDQQGLGDLRRAKQAARSVPLLMITHAHSEELAIWAFRSRVWDYFAEPLDLQRFMDVVKTLHDLRLGTTITEMALSPLEHSNRMPRDARLHYEAPSTQEAKLKQALDFIEQHLDGRFSQADVAACCGLSVFQLSRLFKRNTGYTFQDYLLKRRIEEAVRLLANPTVTITDICFAVGFRDLSYFTRTFHRQMGQSPSAYRCSVTDKTSPLPSSCPSSPTTVSEQPERSVK</sequence>
<dbReference type="RefSeq" id="WP_126486414.1">
    <property type="nucleotide sequence ID" value="NZ_RXNS01000019.1"/>
</dbReference>
<protein>
    <submittedName>
        <fullName evidence="6">Response regulator transcription factor</fullName>
    </submittedName>
</protein>
<organism evidence="6 7">
    <name type="scientific">Halomonas nitroreducens</name>
    <dbReference type="NCBI Taxonomy" id="447425"/>
    <lineage>
        <taxon>Bacteria</taxon>
        <taxon>Pseudomonadati</taxon>
        <taxon>Pseudomonadota</taxon>
        <taxon>Gammaproteobacteria</taxon>
        <taxon>Oceanospirillales</taxon>
        <taxon>Halomonadaceae</taxon>
        <taxon>Halomonas</taxon>
    </lineage>
</organism>
<dbReference type="PROSITE" id="PS01124">
    <property type="entry name" value="HTH_ARAC_FAMILY_2"/>
    <property type="match status" value="1"/>
</dbReference>
<dbReference type="AlphaFoldDB" id="A0A431V0R8"/>
<comment type="caution">
    <text evidence="6">The sequence shown here is derived from an EMBL/GenBank/DDBJ whole genome shotgun (WGS) entry which is preliminary data.</text>
</comment>
<dbReference type="SMART" id="SM00342">
    <property type="entry name" value="HTH_ARAC"/>
    <property type="match status" value="1"/>
</dbReference>
<evidence type="ECO:0000256" key="2">
    <source>
        <dbReference type="ARBA" id="ARBA00023125"/>
    </source>
</evidence>
<keyword evidence="7" id="KW-1185">Reference proteome</keyword>
<dbReference type="PANTHER" id="PTHR43280">
    <property type="entry name" value="ARAC-FAMILY TRANSCRIPTIONAL REGULATOR"/>
    <property type="match status" value="1"/>
</dbReference>